<evidence type="ECO:0000313" key="2">
    <source>
        <dbReference type="EMBL" id="RDW66496.1"/>
    </source>
</evidence>
<dbReference type="OrthoDB" id="3595585at2759"/>
<sequence>MASPSPPTEGEYVRLHITPLTPALLQTIVPVSILPSARNISYHTLETFPERAYGFVELPTMEAEKIKKRLNGAILKGTKVRIEPARPVKEVRRDDDKPERVRKVGTKKRKREDQTIPGVDIGDRNVKRGWTTPAAEIKFDKKDKDKMKNINKSKYTTGKECLFKTVLPQNIAAKSEPANKENEEKSFKRKKSKTKKEIVVHEFAKTTKYATFLRGPAGKKKTKAVAEYVEGKGWLDEDGNVVEEIIKKTRKPARIAEFLKAKAEQAEESSSSEESENEEVDEASEDNTTERATPNISAVVNEAVAAEADKAAVEISSPENDDSSSSGESVGEFDHSEMDIKSNAAPITREDSPTSSSESSSGEENNSDSESDSEEEAQEAEAETEEHVIATTPMDIDQIPQEIGKAISPEFSSSSEEDSSSDESSDSSDDEEETVDPSATTSRPESSSGLTIKIPPPVPASVTVHPLEALYKRKPTTADTTTESAAAGPSFSFFGTDAETGSDAEDAPETHTSITIPMTPYTQQDFEHRGLRSAAPTPDTTHASKRFIWPNENDDDEDEDDDSPSRDAPKATRTEQEESDFQKWFWENRGDTNRSWKKRRKTVAKEKRQRENRRRDGRA</sequence>
<feature type="compositionally biased region" description="Basic and acidic residues" evidence="1">
    <location>
        <begin position="89"/>
        <end position="102"/>
    </location>
</feature>
<feature type="region of interest" description="Disordered" evidence="1">
    <location>
        <begin position="473"/>
        <end position="619"/>
    </location>
</feature>
<dbReference type="AlphaFoldDB" id="A0A3D8QXI6"/>
<feature type="compositionally biased region" description="Low complexity" evidence="1">
    <location>
        <begin position="313"/>
        <end position="330"/>
    </location>
</feature>
<name>A0A3D8QXI6_9HELO</name>
<feature type="compositionally biased region" description="Basic and acidic residues" evidence="1">
    <location>
        <begin position="563"/>
        <end position="576"/>
    </location>
</feature>
<comment type="caution">
    <text evidence="2">The sequence shown here is derived from an EMBL/GenBank/DDBJ whole genome shotgun (WGS) entry which is preliminary data.</text>
</comment>
<feature type="region of interest" description="Disordered" evidence="1">
    <location>
        <begin position="89"/>
        <end position="125"/>
    </location>
</feature>
<feature type="compositionally biased region" description="Acidic residues" evidence="1">
    <location>
        <begin position="415"/>
        <end position="435"/>
    </location>
</feature>
<evidence type="ECO:0000256" key="1">
    <source>
        <dbReference type="SAM" id="MobiDB-lite"/>
    </source>
</evidence>
<feature type="compositionally biased region" description="Basic residues" evidence="1">
    <location>
        <begin position="610"/>
        <end position="619"/>
    </location>
</feature>
<feature type="region of interest" description="Disordered" evidence="1">
    <location>
        <begin position="261"/>
        <end position="460"/>
    </location>
</feature>
<accession>A0A3D8QXI6</accession>
<organism evidence="2 3">
    <name type="scientific">Coleophoma cylindrospora</name>
    <dbReference type="NCBI Taxonomy" id="1849047"/>
    <lineage>
        <taxon>Eukaryota</taxon>
        <taxon>Fungi</taxon>
        <taxon>Dikarya</taxon>
        <taxon>Ascomycota</taxon>
        <taxon>Pezizomycotina</taxon>
        <taxon>Leotiomycetes</taxon>
        <taxon>Helotiales</taxon>
        <taxon>Dermateaceae</taxon>
        <taxon>Coleophoma</taxon>
    </lineage>
</organism>
<reference evidence="2 3" key="1">
    <citation type="journal article" date="2018" name="IMA Fungus">
        <title>IMA Genome-F 9: Draft genome sequence of Annulohypoxylon stygium, Aspergillus mulundensis, Berkeleyomyces basicola (syn. Thielaviopsis basicola), Ceratocystis smalleyi, two Cercospora beticola strains, Coleophoma cylindrospora, Fusarium fracticaudum, Phialophora cf. hyalina, and Morchella septimelata.</title>
        <authorList>
            <person name="Wingfield B.D."/>
            <person name="Bills G.F."/>
            <person name="Dong Y."/>
            <person name="Huang W."/>
            <person name="Nel W.J."/>
            <person name="Swalarsk-Parry B.S."/>
            <person name="Vaghefi N."/>
            <person name="Wilken P.M."/>
            <person name="An Z."/>
            <person name="de Beer Z.W."/>
            <person name="De Vos L."/>
            <person name="Chen L."/>
            <person name="Duong T.A."/>
            <person name="Gao Y."/>
            <person name="Hammerbacher A."/>
            <person name="Kikkert J.R."/>
            <person name="Li Y."/>
            <person name="Li H."/>
            <person name="Li K."/>
            <person name="Li Q."/>
            <person name="Liu X."/>
            <person name="Ma X."/>
            <person name="Naidoo K."/>
            <person name="Pethybridge S.J."/>
            <person name="Sun J."/>
            <person name="Steenkamp E.T."/>
            <person name="van der Nest M.A."/>
            <person name="van Wyk S."/>
            <person name="Wingfield M.J."/>
            <person name="Xiong C."/>
            <person name="Yue Q."/>
            <person name="Zhang X."/>
        </authorList>
    </citation>
    <scope>NUCLEOTIDE SEQUENCE [LARGE SCALE GENOMIC DNA]</scope>
    <source>
        <strain evidence="2 3">BP6252</strain>
    </source>
</reference>
<gene>
    <name evidence="2" type="ORF">BP6252_10131</name>
</gene>
<feature type="compositionally biased region" description="Acidic residues" evidence="1">
    <location>
        <begin position="365"/>
        <end position="384"/>
    </location>
</feature>
<feature type="compositionally biased region" description="Acidic residues" evidence="1">
    <location>
        <begin position="552"/>
        <end position="562"/>
    </location>
</feature>
<feature type="compositionally biased region" description="Low complexity" evidence="1">
    <location>
        <begin position="353"/>
        <end position="364"/>
    </location>
</feature>
<dbReference type="STRING" id="1849047.A0A3D8QXI6"/>
<feature type="compositionally biased region" description="Polar residues" evidence="1">
    <location>
        <begin position="510"/>
        <end position="524"/>
    </location>
</feature>
<dbReference type="EMBL" id="PDLM01000011">
    <property type="protein sequence ID" value="RDW66496.1"/>
    <property type="molecule type" value="Genomic_DNA"/>
</dbReference>
<feature type="compositionally biased region" description="Acidic residues" evidence="1">
    <location>
        <begin position="266"/>
        <end position="287"/>
    </location>
</feature>
<evidence type="ECO:0000313" key="3">
    <source>
        <dbReference type="Proteomes" id="UP000256645"/>
    </source>
</evidence>
<dbReference type="Proteomes" id="UP000256645">
    <property type="component" value="Unassembled WGS sequence"/>
</dbReference>
<proteinExistence type="predicted"/>
<feature type="compositionally biased region" description="Low complexity" evidence="1">
    <location>
        <begin position="477"/>
        <end position="487"/>
    </location>
</feature>
<protein>
    <submittedName>
        <fullName evidence="2">Uncharacterized protein</fullName>
    </submittedName>
</protein>
<keyword evidence="3" id="KW-1185">Reference proteome</keyword>
<feature type="compositionally biased region" description="Polar residues" evidence="1">
    <location>
        <begin position="437"/>
        <end position="450"/>
    </location>
</feature>